<dbReference type="InterPro" id="IPR036397">
    <property type="entry name" value="RNaseH_sf"/>
</dbReference>
<gene>
    <name evidence="2" type="ORF">AVDCRST_MAG93-5896</name>
</gene>
<dbReference type="Gene3D" id="3.30.420.10">
    <property type="entry name" value="Ribonuclease H-like superfamily/Ribonuclease H"/>
    <property type="match status" value="1"/>
</dbReference>
<name>A0A6J4L6F0_9CHLR</name>
<dbReference type="EMBL" id="CADCTR010001983">
    <property type="protein sequence ID" value="CAA9324302.1"/>
    <property type="molecule type" value="Genomic_DNA"/>
</dbReference>
<dbReference type="GO" id="GO:0003676">
    <property type="term" value="F:nucleic acid binding"/>
    <property type="evidence" value="ECO:0007669"/>
    <property type="project" value="InterPro"/>
</dbReference>
<organism evidence="2">
    <name type="scientific">uncultured Chloroflexia bacterium</name>
    <dbReference type="NCBI Taxonomy" id="1672391"/>
    <lineage>
        <taxon>Bacteria</taxon>
        <taxon>Bacillati</taxon>
        <taxon>Chloroflexota</taxon>
        <taxon>Chloroflexia</taxon>
        <taxon>environmental samples</taxon>
    </lineage>
</organism>
<reference evidence="2" key="1">
    <citation type="submission" date="2020-02" db="EMBL/GenBank/DDBJ databases">
        <authorList>
            <person name="Meier V. D."/>
        </authorList>
    </citation>
    <scope>NUCLEOTIDE SEQUENCE</scope>
    <source>
        <strain evidence="2">AVDCRST_MAG93</strain>
    </source>
</reference>
<accession>A0A6J4L6F0</accession>
<proteinExistence type="predicted"/>
<sequence length="181" mass="20425">MQDAPETVLLAEDEASLYLQAMTMRVWAPRGDTPVVGCDPGRAKTSFSGTLDLRTGREVVMESATLNAEVSAKHLEQILAAYPHGPLLLLWDRAPWHRGEKIREVLTANPRLEVWQFPVAAPDMNPQEHVWKATREAVSHNHREAELARLGKRFEAHLTSTTFVTTFLEHRGFYTVCPRSN</sequence>
<evidence type="ECO:0000313" key="2">
    <source>
        <dbReference type="EMBL" id="CAA9324302.1"/>
    </source>
</evidence>
<protein>
    <recommendedName>
        <fullName evidence="1">Tc1-like transposase DDE domain-containing protein</fullName>
    </recommendedName>
</protein>
<dbReference type="InterPro" id="IPR038717">
    <property type="entry name" value="Tc1-like_DDE_dom"/>
</dbReference>
<evidence type="ECO:0000259" key="1">
    <source>
        <dbReference type="Pfam" id="PF13358"/>
    </source>
</evidence>
<feature type="domain" description="Tc1-like transposase DDE" evidence="1">
    <location>
        <begin position="12"/>
        <end position="143"/>
    </location>
</feature>
<dbReference type="AlphaFoldDB" id="A0A6J4L6F0"/>
<dbReference type="Pfam" id="PF13358">
    <property type="entry name" value="DDE_3"/>
    <property type="match status" value="1"/>
</dbReference>